<organism evidence="2 3">
    <name type="scientific">Streptomyces echinoruber</name>
    <dbReference type="NCBI Taxonomy" id="68898"/>
    <lineage>
        <taxon>Bacteria</taxon>
        <taxon>Bacillati</taxon>
        <taxon>Actinomycetota</taxon>
        <taxon>Actinomycetes</taxon>
        <taxon>Kitasatosporales</taxon>
        <taxon>Streptomycetaceae</taxon>
        <taxon>Streptomyces</taxon>
    </lineage>
</organism>
<dbReference type="AlphaFoldDB" id="A0A918RM18"/>
<protein>
    <submittedName>
        <fullName evidence="2">Uncharacterized protein</fullName>
    </submittedName>
</protein>
<dbReference type="Proteomes" id="UP000623010">
    <property type="component" value="Unassembled WGS sequence"/>
</dbReference>
<evidence type="ECO:0000256" key="1">
    <source>
        <dbReference type="SAM" id="MobiDB-lite"/>
    </source>
</evidence>
<gene>
    <name evidence="2" type="ORF">GCM10010389_46200</name>
</gene>
<reference evidence="2" key="1">
    <citation type="journal article" date="2014" name="Int. J. Syst. Evol. Microbiol.">
        <title>Complete genome sequence of Corynebacterium casei LMG S-19264T (=DSM 44701T), isolated from a smear-ripened cheese.</title>
        <authorList>
            <consortium name="US DOE Joint Genome Institute (JGI-PGF)"/>
            <person name="Walter F."/>
            <person name="Albersmeier A."/>
            <person name="Kalinowski J."/>
            <person name="Ruckert C."/>
        </authorList>
    </citation>
    <scope>NUCLEOTIDE SEQUENCE</scope>
    <source>
        <strain evidence="2">JCM 5016</strain>
    </source>
</reference>
<proteinExistence type="predicted"/>
<name>A0A918RM18_9ACTN</name>
<feature type="region of interest" description="Disordered" evidence="1">
    <location>
        <begin position="1"/>
        <end position="28"/>
    </location>
</feature>
<reference evidence="2" key="2">
    <citation type="submission" date="2020-09" db="EMBL/GenBank/DDBJ databases">
        <authorList>
            <person name="Sun Q."/>
            <person name="Ohkuma M."/>
        </authorList>
    </citation>
    <scope>NUCLEOTIDE SEQUENCE</scope>
    <source>
        <strain evidence="2">JCM 5016</strain>
    </source>
</reference>
<evidence type="ECO:0000313" key="2">
    <source>
        <dbReference type="EMBL" id="GHA01581.1"/>
    </source>
</evidence>
<accession>A0A918RM18</accession>
<dbReference type="RefSeq" id="WP_190059386.1">
    <property type="nucleotide sequence ID" value="NZ_BMWH01000020.1"/>
</dbReference>
<comment type="caution">
    <text evidence="2">The sequence shown here is derived from an EMBL/GenBank/DDBJ whole genome shotgun (WGS) entry which is preliminary data.</text>
</comment>
<sequence>MTGQRASEGEPAGSPTAPPFTTERRDASIVEQWDVPSRTYRRYDCGALVEERPFTDAENASADQAIADAARRATQAALLERARQDLATNQAYLDAVAAGTATTDDAIAQVAVLTRQALGFIRLTVGGPLLDDLDQTGG</sequence>
<evidence type="ECO:0000313" key="3">
    <source>
        <dbReference type="Proteomes" id="UP000623010"/>
    </source>
</evidence>
<keyword evidence="3" id="KW-1185">Reference proteome</keyword>
<dbReference type="EMBL" id="BMWH01000020">
    <property type="protein sequence ID" value="GHA01581.1"/>
    <property type="molecule type" value="Genomic_DNA"/>
</dbReference>